<evidence type="ECO:0000313" key="1">
    <source>
        <dbReference type="EMBL" id="CAG8472658.1"/>
    </source>
</evidence>
<reference evidence="1" key="1">
    <citation type="submission" date="2021-06" db="EMBL/GenBank/DDBJ databases">
        <authorList>
            <person name="Kallberg Y."/>
            <person name="Tangrot J."/>
            <person name="Rosling A."/>
        </authorList>
    </citation>
    <scope>NUCLEOTIDE SEQUENCE</scope>
    <source>
        <strain evidence="1">CL551</strain>
    </source>
</reference>
<organism evidence="1 2">
    <name type="scientific">Acaulospora morrowiae</name>
    <dbReference type="NCBI Taxonomy" id="94023"/>
    <lineage>
        <taxon>Eukaryota</taxon>
        <taxon>Fungi</taxon>
        <taxon>Fungi incertae sedis</taxon>
        <taxon>Mucoromycota</taxon>
        <taxon>Glomeromycotina</taxon>
        <taxon>Glomeromycetes</taxon>
        <taxon>Diversisporales</taxon>
        <taxon>Acaulosporaceae</taxon>
        <taxon>Acaulospora</taxon>
    </lineage>
</organism>
<evidence type="ECO:0000313" key="2">
    <source>
        <dbReference type="Proteomes" id="UP000789342"/>
    </source>
</evidence>
<protein>
    <submittedName>
        <fullName evidence="1">14069_t:CDS:1</fullName>
    </submittedName>
</protein>
<keyword evidence="2" id="KW-1185">Reference proteome</keyword>
<gene>
    <name evidence="1" type="ORF">AMORRO_LOCUS1929</name>
</gene>
<sequence length="363" mass="41951">MTLNNKEILAQRPLLTIPEAITTKDTDMEKAPQSQEMTDMNEGLTKIAVASGKILGATSADKLQYGKKKMAKIPSYKYTRYENHTGEEILIALFKKYNKAEQACTTSLVKGGNTFFRKVQATDTKEVLSCTICIWDIPTDLIKKDIATALANYRPIDQITIQQANFCLSSTVTLHNMDDYQELTKNGPSYTKTTTWEFFHTSEQEKQKKTETTKYLEHIIKQVKAQTCYIPKKDNSNYKRLAILSFYNQEDRKQATNQNFQVKRHDVTWVDRAAKLCFHCCSHKHESRDCLEKPIYNYNNITQYNQNYPRKYTTTTYPNQLNPPLYLCKSSARSYAEMAKHSNKTNNYASDSHQQILQMLKKI</sequence>
<accession>A0A9N8W374</accession>
<proteinExistence type="predicted"/>
<dbReference type="AlphaFoldDB" id="A0A9N8W374"/>
<dbReference type="EMBL" id="CAJVPV010000756">
    <property type="protein sequence ID" value="CAG8472658.1"/>
    <property type="molecule type" value="Genomic_DNA"/>
</dbReference>
<comment type="caution">
    <text evidence="1">The sequence shown here is derived from an EMBL/GenBank/DDBJ whole genome shotgun (WGS) entry which is preliminary data.</text>
</comment>
<dbReference type="Proteomes" id="UP000789342">
    <property type="component" value="Unassembled WGS sequence"/>
</dbReference>
<name>A0A9N8W374_9GLOM</name>